<protein>
    <submittedName>
        <fullName evidence="3">Uncharacterized protein</fullName>
    </submittedName>
</protein>
<comment type="caution">
    <text evidence="3">The sequence shown here is derived from an EMBL/GenBank/DDBJ whole genome shotgun (WGS) entry which is preliminary data.</text>
</comment>
<feature type="compositionally biased region" description="Basic and acidic residues" evidence="2">
    <location>
        <begin position="117"/>
        <end position="129"/>
    </location>
</feature>
<evidence type="ECO:0000256" key="1">
    <source>
        <dbReference type="SAM" id="Coils"/>
    </source>
</evidence>
<organism evidence="3 4">
    <name type="scientific">Bifidobacterium moraviense</name>
    <dbReference type="NCBI Taxonomy" id="2675323"/>
    <lineage>
        <taxon>Bacteria</taxon>
        <taxon>Bacillati</taxon>
        <taxon>Actinomycetota</taxon>
        <taxon>Actinomycetes</taxon>
        <taxon>Bifidobacteriales</taxon>
        <taxon>Bifidobacteriaceae</taxon>
        <taxon>Bifidobacterium</taxon>
    </lineage>
</organism>
<keyword evidence="1" id="KW-0175">Coiled coil</keyword>
<gene>
    <name evidence="3" type="ORF">G1C96_0631</name>
</gene>
<name>A0A7Y0HYS6_9BIFI</name>
<dbReference type="RefSeq" id="WP_169275173.1">
    <property type="nucleotide sequence ID" value="NZ_JAAIIH010000001.1"/>
</dbReference>
<feature type="coiled-coil region" evidence="1">
    <location>
        <begin position="139"/>
        <end position="166"/>
    </location>
</feature>
<accession>A0A7Y0HYS6</accession>
<evidence type="ECO:0000313" key="3">
    <source>
        <dbReference type="EMBL" id="NMN00054.1"/>
    </source>
</evidence>
<evidence type="ECO:0000256" key="2">
    <source>
        <dbReference type="SAM" id="MobiDB-lite"/>
    </source>
</evidence>
<proteinExistence type="predicted"/>
<dbReference type="EMBL" id="JAAIIH010000001">
    <property type="protein sequence ID" value="NMN00054.1"/>
    <property type="molecule type" value="Genomic_DNA"/>
</dbReference>
<reference evidence="3 4" key="1">
    <citation type="submission" date="2020-02" db="EMBL/GenBank/DDBJ databases">
        <title>Characterization of phylogenetic diversity of novel bifidobacterial species isolated in Czech ZOOs.</title>
        <authorList>
            <person name="Lugli G.A."/>
            <person name="Vera N.B."/>
            <person name="Ventura M."/>
        </authorList>
    </citation>
    <scope>NUCLEOTIDE SEQUENCE [LARGE SCALE GENOMIC DNA]</scope>
    <source>
        <strain evidence="3 4">DSM 109958</strain>
    </source>
</reference>
<dbReference type="Proteomes" id="UP000588277">
    <property type="component" value="Unassembled WGS sequence"/>
</dbReference>
<feature type="region of interest" description="Disordered" evidence="2">
    <location>
        <begin position="87"/>
        <end position="129"/>
    </location>
</feature>
<dbReference type="AlphaFoldDB" id="A0A7Y0HYS6"/>
<keyword evidence="4" id="KW-1185">Reference proteome</keyword>
<sequence>MTRRSFTETERAYLLSLPAVASVGESRITYADGFVRESLTRYLAGESPVGLFREAGLPPELVGHKRIDRAFARWKADRLTILGLAAPQNTASPSAAASDASASPSSDASASSPSAPRDSRNVHGSHGVRDSHDIRDLMIVQQAHYIAHLERRIAELERERAVERTRAQQERPSVPSAS</sequence>
<evidence type="ECO:0000313" key="4">
    <source>
        <dbReference type="Proteomes" id="UP000588277"/>
    </source>
</evidence>
<feature type="compositionally biased region" description="Low complexity" evidence="2">
    <location>
        <begin position="91"/>
        <end position="116"/>
    </location>
</feature>